<gene>
    <name evidence="1" type="ORF">SAMN04488515_0677</name>
</gene>
<dbReference type="EMBL" id="FOIZ01000001">
    <property type="protein sequence ID" value="SEW01922.1"/>
    <property type="molecule type" value="Genomic_DNA"/>
</dbReference>
<dbReference type="Proteomes" id="UP000199167">
    <property type="component" value="Unassembled WGS sequence"/>
</dbReference>
<sequence length="109" mass="11728">MDAMLALPGAQFAATLEVAKDVVQSCPTYKYNNRVRNELVRLTSDIPGQTVTLEAARNTQVVGADVEADVIRRSLQAKHGITLGQDNTCAAIEAEIIQVTAMSALFQPI</sequence>
<protein>
    <submittedName>
        <fullName evidence="1">Uncharacterized protein</fullName>
    </submittedName>
</protein>
<dbReference type="RefSeq" id="WP_089990260.1">
    <property type="nucleotide sequence ID" value="NZ_FOIZ01000001.1"/>
</dbReference>
<reference evidence="1 2" key="1">
    <citation type="submission" date="2016-10" db="EMBL/GenBank/DDBJ databases">
        <authorList>
            <person name="de Groot N.N."/>
        </authorList>
    </citation>
    <scope>NUCLEOTIDE SEQUENCE [LARGE SCALE GENOMIC DNA]</scope>
    <source>
        <strain evidence="1 2">DSM 17925</strain>
    </source>
</reference>
<dbReference type="OrthoDB" id="7867118at2"/>
<proteinExistence type="predicted"/>
<evidence type="ECO:0000313" key="2">
    <source>
        <dbReference type="Proteomes" id="UP000199167"/>
    </source>
</evidence>
<keyword evidence="2" id="KW-1185">Reference proteome</keyword>
<name>A0A1I0NKS3_9RHOB</name>
<evidence type="ECO:0000313" key="1">
    <source>
        <dbReference type="EMBL" id="SEW01922.1"/>
    </source>
</evidence>
<dbReference type="STRING" id="364200.SAMN04488515_0677"/>
<accession>A0A1I0NKS3</accession>
<dbReference type="AlphaFoldDB" id="A0A1I0NKS3"/>
<organism evidence="1 2">
    <name type="scientific">Cognatiyoonia koreensis</name>
    <dbReference type="NCBI Taxonomy" id="364200"/>
    <lineage>
        <taxon>Bacteria</taxon>
        <taxon>Pseudomonadati</taxon>
        <taxon>Pseudomonadota</taxon>
        <taxon>Alphaproteobacteria</taxon>
        <taxon>Rhodobacterales</taxon>
        <taxon>Paracoccaceae</taxon>
        <taxon>Cognatiyoonia</taxon>
    </lineage>
</organism>